<keyword evidence="6 7" id="KW-0472">Membrane</keyword>
<dbReference type="SUPFAM" id="SSF103473">
    <property type="entry name" value="MFS general substrate transporter"/>
    <property type="match status" value="1"/>
</dbReference>
<dbReference type="PANTHER" id="PTHR23514">
    <property type="entry name" value="BYPASS OF STOP CODON PROTEIN 6"/>
    <property type="match status" value="1"/>
</dbReference>
<dbReference type="InterPro" id="IPR011701">
    <property type="entry name" value="MFS"/>
</dbReference>
<dbReference type="Proteomes" id="UP000569092">
    <property type="component" value="Unassembled WGS sequence"/>
</dbReference>
<feature type="transmembrane region" description="Helical" evidence="7">
    <location>
        <begin position="296"/>
        <end position="318"/>
    </location>
</feature>
<keyword evidence="5 7" id="KW-1133">Transmembrane helix</keyword>
<feature type="transmembrane region" description="Helical" evidence="7">
    <location>
        <begin position="247"/>
        <end position="267"/>
    </location>
</feature>
<feature type="transmembrane region" description="Helical" evidence="7">
    <location>
        <begin position="48"/>
        <end position="65"/>
    </location>
</feature>
<evidence type="ECO:0000256" key="6">
    <source>
        <dbReference type="ARBA" id="ARBA00023136"/>
    </source>
</evidence>
<feature type="transmembrane region" description="Helical" evidence="7">
    <location>
        <begin position="97"/>
        <end position="117"/>
    </location>
</feature>
<evidence type="ECO:0000256" key="2">
    <source>
        <dbReference type="ARBA" id="ARBA00008335"/>
    </source>
</evidence>
<name>A0A7W8JB47_9BACT</name>
<proteinExistence type="inferred from homology"/>
<evidence type="ECO:0000256" key="5">
    <source>
        <dbReference type="ARBA" id="ARBA00022989"/>
    </source>
</evidence>
<feature type="transmembrane region" description="Helical" evidence="7">
    <location>
        <begin position="205"/>
        <end position="227"/>
    </location>
</feature>
<dbReference type="AlphaFoldDB" id="A0A7W8JB47"/>
<sequence>MERSKKEAPSPGLMHFGLMLAGLGTALLGPILPLLAKQWEMVDSQSGLLMMAKFCGAFLGGVTVSQRLRWSLLVGLAAGAVGFGGFALSPSMGLGCIGLFVGGFGLGQIITSINILAGRKFTAHRGSALSLLNFSFSLGAMLSALLAAWLLPHFALKGVLEVFAGLFVVGLLVLWMQMRGDVSGAESFDATPLQTGPQTGLSGRVYLYFAGLLVLYGGLETCLSGWLTTFALRYGDKTLAVSEYTTLLLWMALTFGRLGASAVMLHVGEKTAQQWTLALAAGFTAALAMAHSAGTIAIFAVLLGLSLAPFFPATFALLMAERPTARQAGIVVAVSGLGAAALPWMMGVISTRTGSLQLALALPFAAALGLLAMSLFAPRALAVAE</sequence>
<feature type="transmembrane region" description="Helical" evidence="7">
    <location>
        <begin position="72"/>
        <end position="91"/>
    </location>
</feature>
<evidence type="ECO:0000256" key="1">
    <source>
        <dbReference type="ARBA" id="ARBA00004127"/>
    </source>
</evidence>
<evidence type="ECO:0000256" key="4">
    <source>
        <dbReference type="ARBA" id="ARBA00022692"/>
    </source>
</evidence>
<feature type="transmembrane region" description="Helical" evidence="7">
    <location>
        <begin position="274"/>
        <end position="290"/>
    </location>
</feature>
<evidence type="ECO:0000313" key="9">
    <source>
        <dbReference type="Proteomes" id="UP000569092"/>
    </source>
</evidence>
<feature type="transmembrane region" description="Helical" evidence="7">
    <location>
        <begin position="330"/>
        <end position="350"/>
    </location>
</feature>
<comment type="similarity">
    <text evidence="2">Belongs to the major facilitator superfamily.</text>
</comment>
<dbReference type="GO" id="GO:0012505">
    <property type="term" value="C:endomembrane system"/>
    <property type="evidence" value="ECO:0007669"/>
    <property type="project" value="UniProtKB-SubCell"/>
</dbReference>
<keyword evidence="3" id="KW-0813">Transport</keyword>
<feature type="transmembrane region" description="Helical" evidence="7">
    <location>
        <begin position="12"/>
        <end position="36"/>
    </location>
</feature>
<comment type="caution">
    <text evidence="8">The sequence shown here is derived from an EMBL/GenBank/DDBJ whole genome shotgun (WGS) entry which is preliminary data.</text>
</comment>
<feature type="transmembrane region" description="Helical" evidence="7">
    <location>
        <begin position="356"/>
        <end position="377"/>
    </location>
</feature>
<reference evidence="8 9" key="1">
    <citation type="submission" date="2020-08" db="EMBL/GenBank/DDBJ databases">
        <title>Genomic Encyclopedia of Type Strains, Phase IV (KMG-V): Genome sequencing to study the core and pangenomes of soil and plant-associated prokaryotes.</title>
        <authorList>
            <person name="Whitman W."/>
        </authorList>
    </citation>
    <scope>NUCLEOTIDE SEQUENCE [LARGE SCALE GENOMIC DNA]</scope>
    <source>
        <strain evidence="8 9">M8US30</strain>
    </source>
</reference>
<gene>
    <name evidence="8" type="ORF">HDF10_004049</name>
</gene>
<evidence type="ECO:0000256" key="3">
    <source>
        <dbReference type="ARBA" id="ARBA00022448"/>
    </source>
</evidence>
<organism evidence="8 9">
    <name type="scientific">Tunturiibacter lichenicola</name>
    <dbReference type="NCBI Taxonomy" id="2051959"/>
    <lineage>
        <taxon>Bacteria</taxon>
        <taxon>Pseudomonadati</taxon>
        <taxon>Acidobacteriota</taxon>
        <taxon>Terriglobia</taxon>
        <taxon>Terriglobales</taxon>
        <taxon>Acidobacteriaceae</taxon>
        <taxon>Tunturiibacter</taxon>
    </lineage>
</organism>
<dbReference type="InterPro" id="IPR036259">
    <property type="entry name" value="MFS_trans_sf"/>
</dbReference>
<evidence type="ECO:0000256" key="7">
    <source>
        <dbReference type="SAM" id="Phobius"/>
    </source>
</evidence>
<feature type="transmembrane region" description="Helical" evidence="7">
    <location>
        <begin position="158"/>
        <end position="176"/>
    </location>
</feature>
<feature type="transmembrane region" description="Helical" evidence="7">
    <location>
        <begin position="129"/>
        <end position="152"/>
    </location>
</feature>
<accession>A0A7W8JB47</accession>
<dbReference type="EMBL" id="JACHDZ010000008">
    <property type="protein sequence ID" value="MBB5346042.1"/>
    <property type="molecule type" value="Genomic_DNA"/>
</dbReference>
<comment type="subcellular location">
    <subcellularLocation>
        <location evidence="1">Endomembrane system</location>
        <topology evidence="1">Multi-pass membrane protein</topology>
    </subcellularLocation>
</comment>
<dbReference type="Gene3D" id="1.20.1250.20">
    <property type="entry name" value="MFS general substrate transporter like domains"/>
    <property type="match status" value="2"/>
</dbReference>
<dbReference type="GO" id="GO:0022857">
    <property type="term" value="F:transmembrane transporter activity"/>
    <property type="evidence" value="ECO:0007669"/>
    <property type="project" value="InterPro"/>
</dbReference>
<evidence type="ECO:0000313" key="8">
    <source>
        <dbReference type="EMBL" id="MBB5346042.1"/>
    </source>
</evidence>
<dbReference type="InterPro" id="IPR051788">
    <property type="entry name" value="MFS_Transporter"/>
</dbReference>
<dbReference type="Pfam" id="PF07690">
    <property type="entry name" value="MFS_1"/>
    <property type="match status" value="1"/>
</dbReference>
<protein>
    <submittedName>
        <fullName evidence="8">Fucose permease</fullName>
    </submittedName>
</protein>
<dbReference type="GO" id="GO:0016020">
    <property type="term" value="C:membrane"/>
    <property type="evidence" value="ECO:0007669"/>
    <property type="project" value="TreeGrafter"/>
</dbReference>
<keyword evidence="4 7" id="KW-0812">Transmembrane</keyword>
<dbReference type="PANTHER" id="PTHR23514:SF3">
    <property type="entry name" value="BYPASS OF STOP CODON PROTEIN 6"/>
    <property type="match status" value="1"/>
</dbReference>